<dbReference type="PROSITE" id="PS00583">
    <property type="entry name" value="PFKB_KINASES_1"/>
    <property type="match status" value="1"/>
</dbReference>
<dbReference type="InterPro" id="IPR011611">
    <property type="entry name" value="PfkB_dom"/>
</dbReference>
<dbReference type="PANTHER" id="PTHR42909:SF1">
    <property type="entry name" value="CARBOHYDRATE KINASE PFKB DOMAIN-CONTAINING PROTEIN"/>
    <property type="match status" value="1"/>
</dbReference>
<sequence length="712" mass="76209">MRTHVLTLRSRVIQRWRPQSSKRSHSSIDILPEVKDALQAGRPVVALESTIVAHGMPYPQNLELAKDVSQIFRSKGVTPATIAVKDGVFKAGLHPDELEDLAKSGEEGRAIKCSTRDLPLVASKYYRQIQDKTNISSARIANGNTSWGATTVAATMRLAHAAGIETFVTGELLCQVAYLLIHRALKVSNDCWMEGGTGGVHRGGELSMDISTDLIELSRTPVIVISAGVKSILDIKRTLEVLETFGVPTGAWQSDEFPAFFSPASGVKAPTTFNDAMDVACAWAAGKDIGMSNGMLVAVPNHDPAGSAVEAAIQEALNEAASAGIEGRDVTPFILKNVAEKTRGDSLRSNISLVKNNARVGAEVAKELSNIKSESSDVSTKIIQTAKLPSNDVTNCRVICVGGAVIDTVAKNIEGNMILGTSNPGKIHQSDGGVGRNIAETLGRLGSEPLFYTAIGNDELGRGLLQRLEDECGVITNHKSIYTADGIGTAQYYALNDESSTLIGAIADMDVLMHIPIPEVDDLNEVEFLVLDANLHPNHLIEAARRGVEARCKVCFEPVSVPKASKMMTLDFLQCITYAFPNEDELFGMAKVFDENIDISSDTDSLERAASVLLFNMKSDASIVVTRGRHGVMLAANQHTGEEPVFRHFPTEKITNIRSSNGPGDTLCGAFIHALLQGCDNAAAVKFGMKAAALSLQHEGSAISPDLSSLKV</sequence>
<keyword evidence="2" id="KW-0479">Metal-binding</keyword>
<dbReference type="PANTHER" id="PTHR42909">
    <property type="entry name" value="ZGC:136858"/>
    <property type="match status" value="1"/>
</dbReference>
<dbReference type="Proteomes" id="UP001530400">
    <property type="component" value="Unassembled WGS sequence"/>
</dbReference>
<dbReference type="SUPFAM" id="SSF110581">
    <property type="entry name" value="Indigoidine synthase A-like"/>
    <property type="match status" value="2"/>
</dbReference>
<reference evidence="9 10" key="1">
    <citation type="submission" date="2024-10" db="EMBL/GenBank/DDBJ databases">
        <title>Updated reference genomes for cyclostephanoid diatoms.</title>
        <authorList>
            <person name="Roberts W.R."/>
            <person name="Alverson A.J."/>
        </authorList>
    </citation>
    <scope>NUCLEOTIDE SEQUENCE [LARGE SCALE GENOMIC DNA]</scope>
    <source>
        <strain evidence="9 10">AJA010-31</strain>
    </source>
</reference>
<keyword evidence="1" id="KW-0808">Transferase</keyword>
<evidence type="ECO:0000256" key="3">
    <source>
        <dbReference type="ARBA" id="ARBA00022777"/>
    </source>
</evidence>
<gene>
    <name evidence="9" type="ORF">ACHAWO_000402</name>
</gene>
<evidence type="ECO:0000256" key="7">
    <source>
        <dbReference type="ARBA" id="ARBA00023295"/>
    </source>
</evidence>
<evidence type="ECO:0000313" key="10">
    <source>
        <dbReference type="Proteomes" id="UP001530400"/>
    </source>
</evidence>
<keyword evidence="6" id="KW-0456">Lyase</keyword>
<dbReference type="InterPro" id="IPR007342">
    <property type="entry name" value="PsuG"/>
</dbReference>
<protein>
    <recommendedName>
        <fullName evidence="8">Carbohydrate kinase PfkB domain-containing protein</fullName>
    </recommendedName>
</protein>
<dbReference type="Gene3D" id="3.40.1790.10">
    <property type="entry name" value="Indigoidine synthase domain"/>
    <property type="match status" value="2"/>
</dbReference>
<feature type="domain" description="Carbohydrate kinase PfkB" evidence="8">
    <location>
        <begin position="398"/>
        <end position="704"/>
    </location>
</feature>
<dbReference type="GO" id="GO:0016829">
    <property type="term" value="F:lyase activity"/>
    <property type="evidence" value="ECO:0007669"/>
    <property type="project" value="UniProtKB-KW"/>
</dbReference>
<dbReference type="GO" id="GO:0016798">
    <property type="term" value="F:hydrolase activity, acting on glycosyl bonds"/>
    <property type="evidence" value="ECO:0007669"/>
    <property type="project" value="UniProtKB-KW"/>
</dbReference>
<evidence type="ECO:0000256" key="6">
    <source>
        <dbReference type="ARBA" id="ARBA00023239"/>
    </source>
</evidence>
<dbReference type="Pfam" id="PF04227">
    <property type="entry name" value="Indigoidine_A"/>
    <property type="match status" value="2"/>
</dbReference>
<proteinExistence type="predicted"/>
<dbReference type="CDD" id="cd01941">
    <property type="entry name" value="YeiC_kinase_like"/>
    <property type="match status" value="1"/>
</dbReference>
<keyword evidence="7" id="KW-0326">Glycosidase</keyword>
<evidence type="ECO:0000313" key="9">
    <source>
        <dbReference type="EMBL" id="KAL3797785.1"/>
    </source>
</evidence>
<evidence type="ECO:0000256" key="5">
    <source>
        <dbReference type="ARBA" id="ARBA00023211"/>
    </source>
</evidence>
<comment type="caution">
    <text evidence="9">The sequence shown here is derived from an EMBL/GenBank/DDBJ whole genome shotgun (WGS) entry which is preliminary data.</text>
</comment>
<evidence type="ECO:0000256" key="1">
    <source>
        <dbReference type="ARBA" id="ARBA00022679"/>
    </source>
</evidence>
<keyword evidence="5" id="KW-0464">Manganese</keyword>
<organism evidence="9 10">
    <name type="scientific">Cyclotella atomus</name>
    <dbReference type="NCBI Taxonomy" id="382360"/>
    <lineage>
        <taxon>Eukaryota</taxon>
        <taxon>Sar</taxon>
        <taxon>Stramenopiles</taxon>
        <taxon>Ochrophyta</taxon>
        <taxon>Bacillariophyta</taxon>
        <taxon>Coscinodiscophyceae</taxon>
        <taxon>Thalassiosirophycidae</taxon>
        <taxon>Stephanodiscales</taxon>
        <taxon>Stephanodiscaceae</taxon>
        <taxon>Cyclotella</taxon>
    </lineage>
</organism>
<keyword evidence="3" id="KW-0418">Kinase</keyword>
<dbReference type="GO" id="GO:0016301">
    <property type="term" value="F:kinase activity"/>
    <property type="evidence" value="ECO:0007669"/>
    <property type="project" value="UniProtKB-KW"/>
</dbReference>
<dbReference type="EMBL" id="JALLPJ020000240">
    <property type="protein sequence ID" value="KAL3797785.1"/>
    <property type="molecule type" value="Genomic_DNA"/>
</dbReference>
<dbReference type="Pfam" id="PF00294">
    <property type="entry name" value="PfkB"/>
    <property type="match status" value="1"/>
</dbReference>
<dbReference type="AlphaFoldDB" id="A0ABD3QCA8"/>
<dbReference type="Gene3D" id="3.40.1190.20">
    <property type="match status" value="1"/>
</dbReference>
<evidence type="ECO:0000256" key="4">
    <source>
        <dbReference type="ARBA" id="ARBA00022801"/>
    </source>
</evidence>
<keyword evidence="10" id="KW-1185">Reference proteome</keyword>
<dbReference type="GO" id="GO:0046872">
    <property type="term" value="F:metal ion binding"/>
    <property type="evidence" value="ECO:0007669"/>
    <property type="project" value="UniProtKB-KW"/>
</dbReference>
<accession>A0ABD3QCA8</accession>
<evidence type="ECO:0000256" key="2">
    <source>
        <dbReference type="ARBA" id="ARBA00022723"/>
    </source>
</evidence>
<dbReference type="InterPro" id="IPR002173">
    <property type="entry name" value="Carboh/pur_kinase_PfkB_CS"/>
</dbReference>
<dbReference type="SUPFAM" id="SSF53613">
    <property type="entry name" value="Ribokinase-like"/>
    <property type="match status" value="1"/>
</dbReference>
<dbReference type="InterPro" id="IPR022830">
    <property type="entry name" value="Indigdn_synthA-like"/>
</dbReference>
<evidence type="ECO:0000259" key="8">
    <source>
        <dbReference type="Pfam" id="PF00294"/>
    </source>
</evidence>
<name>A0ABD3QCA8_9STRA</name>
<keyword evidence="4" id="KW-0378">Hydrolase</keyword>
<dbReference type="InterPro" id="IPR029056">
    <property type="entry name" value="Ribokinase-like"/>
</dbReference>